<feature type="coiled-coil region" evidence="1">
    <location>
        <begin position="130"/>
        <end position="157"/>
    </location>
</feature>
<gene>
    <name evidence="2" type="ORF">HUK65_12525</name>
</gene>
<dbReference type="EMBL" id="JACBXS010000026">
    <property type="protein sequence ID" value="NYS25817.1"/>
    <property type="molecule type" value="Genomic_DNA"/>
</dbReference>
<evidence type="ECO:0000256" key="1">
    <source>
        <dbReference type="SAM" id="Coils"/>
    </source>
</evidence>
<dbReference type="AlphaFoldDB" id="A0A7Z0I1C9"/>
<organism evidence="2 3">
    <name type="scientific">Rhabdonatronobacter sediminivivens</name>
    <dbReference type="NCBI Taxonomy" id="2743469"/>
    <lineage>
        <taxon>Bacteria</taxon>
        <taxon>Pseudomonadati</taxon>
        <taxon>Pseudomonadota</taxon>
        <taxon>Alphaproteobacteria</taxon>
        <taxon>Rhodobacterales</taxon>
        <taxon>Paracoccaceae</taxon>
        <taxon>Rhabdonatronobacter</taxon>
    </lineage>
</organism>
<evidence type="ECO:0008006" key="4">
    <source>
        <dbReference type="Google" id="ProtNLM"/>
    </source>
</evidence>
<dbReference type="Proteomes" id="UP000529417">
    <property type="component" value="Unassembled WGS sequence"/>
</dbReference>
<name>A0A7Z0I1C9_9RHOB</name>
<sequence length="287" mass="31215">MGCIRGGSRATALTLALGFVLLLMAASMARSDERLDIEALSSAYRLPALFEAIALEGRDAADAISEEVLQGQGGASWRRAIDDLYDPDRMLERFLGVLHADLEDRAEVHLAAMEFALRPEGAAVITTELRVRVELRAEGAEQAMQAALEQARRNESADLAFVRERIRVNNLIEQNVSLGLNGSLAYFSGFMAAAPPGMGLSEGQIAAEVWGQEEEIRAETVDWLEGYLLRAYSTLSDEARAALMAHARSAEGDAFNTAMFRAYEVTFAELSEALGSAVGRALQMREL</sequence>
<keyword evidence="3" id="KW-1185">Reference proteome</keyword>
<accession>A0A7Z0I1C9</accession>
<keyword evidence="1" id="KW-0175">Coiled coil</keyword>
<dbReference type="RefSeq" id="WP_179906617.1">
    <property type="nucleotide sequence ID" value="NZ_JACBXS010000026.1"/>
</dbReference>
<comment type="caution">
    <text evidence="2">The sequence shown here is derived from an EMBL/GenBank/DDBJ whole genome shotgun (WGS) entry which is preliminary data.</text>
</comment>
<evidence type="ECO:0000313" key="3">
    <source>
        <dbReference type="Proteomes" id="UP000529417"/>
    </source>
</evidence>
<evidence type="ECO:0000313" key="2">
    <source>
        <dbReference type="EMBL" id="NYS25817.1"/>
    </source>
</evidence>
<protein>
    <recommendedName>
        <fullName evidence="4">DUF2059 domain-containing protein</fullName>
    </recommendedName>
</protein>
<reference evidence="2 3" key="1">
    <citation type="journal article" date="2000" name="Arch. Microbiol.">
        <title>Rhodobaca bogoriensis gen. nov. and sp. nov., an alkaliphilic purple nonsulfur bacterium from African Rift Valley soda lakes.</title>
        <authorList>
            <person name="Milford A.D."/>
            <person name="Achenbach L.A."/>
            <person name="Jung D.O."/>
            <person name="Madigan M.T."/>
        </authorList>
    </citation>
    <scope>NUCLEOTIDE SEQUENCE [LARGE SCALE GENOMIC DNA]</scope>
    <source>
        <strain evidence="2 3">2376</strain>
    </source>
</reference>
<proteinExistence type="predicted"/>